<dbReference type="SUPFAM" id="SSF46689">
    <property type="entry name" value="Homeodomain-like"/>
    <property type="match status" value="1"/>
</dbReference>
<dbReference type="AlphaFoldDB" id="A0A1B6Q5J1"/>
<proteinExistence type="predicted"/>
<dbReference type="FunCoup" id="A0A1B6Q5J1">
    <property type="interactions" value="6"/>
</dbReference>
<dbReference type="PROSITE" id="PS50090">
    <property type="entry name" value="MYB_LIKE"/>
    <property type="match status" value="2"/>
</dbReference>
<dbReference type="FunFam" id="1.10.10.60:FF:000254">
    <property type="entry name" value="transcription repressor MYB5-like"/>
    <property type="match status" value="1"/>
</dbReference>
<dbReference type="InterPro" id="IPR017930">
    <property type="entry name" value="Myb_dom"/>
</dbReference>
<feature type="domain" description="HTH myb-type" evidence="9">
    <location>
        <begin position="72"/>
        <end position="126"/>
    </location>
</feature>
<feature type="domain" description="HTH myb-type" evidence="9">
    <location>
        <begin position="19"/>
        <end position="71"/>
    </location>
</feature>
<dbReference type="PANTHER" id="PTHR47994">
    <property type="entry name" value="F14D16.11-RELATED"/>
    <property type="match status" value="1"/>
</dbReference>
<reference evidence="10 11" key="1">
    <citation type="journal article" date="2009" name="Nature">
        <title>The Sorghum bicolor genome and the diversification of grasses.</title>
        <authorList>
            <person name="Paterson A.H."/>
            <person name="Bowers J.E."/>
            <person name="Bruggmann R."/>
            <person name="Dubchak I."/>
            <person name="Grimwood J."/>
            <person name="Gundlach H."/>
            <person name="Haberer G."/>
            <person name="Hellsten U."/>
            <person name="Mitros T."/>
            <person name="Poliakov A."/>
            <person name="Schmutz J."/>
            <person name="Spannagl M."/>
            <person name="Tang H."/>
            <person name="Wang X."/>
            <person name="Wicker T."/>
            <person name="Bharti A.K."/>
            <person name="Chapman J."/>
            <person name="Feltus F.A."/>
            <person name="Gowik U."/>
            <person name="Grigoriev I.V."/>
            <person name="Lyons E."/>
            <person name="Maher C.A."/>
            <person name="Martis M."/>
            <person name="Narechania A."/>
            <person name="Otillar R.P."/>
            <person name="Penning B.W."/>
            <person name="Salamov A.A."/>
            <person name="Wang Y."/>
            <person name="Zhang L."/>
            <person name="Carpita N.C."/>
            <person name="Freeling M."/>
            <person name="Gingle A.R."/>
            <person name="Hash C.T."/>
            <person name="Keller B."/>
            <person name="Klein P."/>
            <person name="Kresovich S."/>
            <person name="McCann M.C."/>
            <person name="Ming R."/>
            <person name="Peterson D.G."/>
            <person name="Mehboob-ur-Rahman"/>
            <person name="Ware D."/>
            <person name="Westhoff P."/>
            <person name="Mayer K.F."/>
            <person name="Messing J."/>
            <person name="Rokhsar D.S."/>
        </authorList>
    </citation>
    <scope>NUCLEOTIDE SEQUENCE [LARGE SCALE GENOMIC DNA]</scope>
    <source>
        <strain evidence="11">cv. BTx623</strain>
    </source>
</reference>
<keyword evidence="2" id="KW-0677">Repeat</keyword>
<dbReference type="Gramene" id="KXG33190">
    <property type="protein sequence ID" value="KXG33190"/>
    <property type="gene ID" value="SORBI_3003G267400"/>
</dbReference>
<evidence type="ECO:0000313" key="11">
    <source>
        <dbReference type="Proteomes" id="UP000000768"/>
    </source>
</evidence>
<dbReference type="Proteomes" id="UP000000768">
    <property type="component" value="Chromosome 3"/>
</dbReference>
<evidence type="ECO:0000256" key="6">
    <source>
        <dbReference type="ARBA" id="ARBA00023242"/>
    </source>
</evidence>
<keyword evidence="6" id="KW-0539">Nucleus</keyword>
<feature type="region of interest" description="Disordered" evidence="7">
    <location>
        <begin position="1"/>
        <end position="23"/>
    </location>
</feature>
<dbReference type="InterPro" id="IPR015495">
    <property type="entry name" value="Myb_TF_plants"/>
</dbReference>
<dbReference type="InterPro" id="IPR009057">
    <property type="entry name" value="Homeodomain-like_sf"/>
</dbReference>
<evidence type="ECO:0000256" key="5">
    <source>
        <dbReference type="ARBA" id="ARBA00023163"/>
    </source>
</evidence>
<dbReference type="Pfam" id="PF00249">
    <property type="entry name" value="Myb_DNA-binding"/>
    <property type="match status" value="2"/>
</dbReference>
<dbReference type="Gene3D" id="1.10.10.60">
    <property type="entry name" value="Homeodomain-like"/>
    <property type="match status" value="2"/>
</dbReference>
<dbReference type="CDD" id="cd00167">
    <property type="entry name" value="SANT"/>
    <property type="match status" value="2"/>
</dbReference>
<evidence type="ECO:0000256" key="2">
    <source>
        <dbReference type="ARBA" id="ARBA00022737"/>
    </source>
</evidence>
<feature type="compositionally biased region" description="Pro residues" evidence="7">
    <location>
        <begin position="178"/>
        <end position="192"/>
    </location>
</feature>
<protein>
    <submittedName>
        <fullName evidence="10">Uncharacterized protein</fullName>
    </submittedName>
</protein>
<feature type="domain" description="Myb-like" evidence="8">
    <location>
        <begin position="19"/>
        <end position="71"/>
    </location>
</feature>
<evidence type="ECO:0000256" key="7">
    <source>
        <dbReference type="SAM" id="MobiDB-lite"/>
    </source>
</evidence>
<comment type="subcellular location">
    <subcellularLocation>
        <location evidence="1">Nucleus</location>
    </subcellularLocation>
</comment>
<dbReference type="GO" id="GO:0000976">
    <property type="term" value="F:transcription cis-regulatory region binding"/>
    <property type="evidence" value="ECO:0000318"/>
    <property type="project" value="GO_Central"/>
</dbReference>
<evidence type="ECO:0000259" key="8">
    <source>
        <dbReference type="PROSITE" id="PS50090"/>
    </source>
</evidence>
<dbReference type="InParanoid" id="A0A1B6Q5J1"/>
<evidence type="ECO:0000256" key="1">
    <source>
        <dbReference type="ARBA" id="ARBA00004123"/>
    </source>
</evidence>
<dbReference type="GO" id="GO:0005634">
    <property type="term" value="C:nucleus"/>
    <property type="evidence" value="ECO:0000318"/>
    <property type="project" value="GO_Central"/>
</dbReference>
<dbReference type="SMART" id="SM00717">
    <property type="entry name" value="SANT"/>
    <property type="match status" value="2"/>
</dbReference>
<feature type="region of interest" description="Disordered" evidence="7">
    <location>
        <begin position="138"/>
        <end position="206"/>
    </location>
</feature>
<name>A0A1B6Q5J1_SORBI</name>
<dbReference type="PROSITE" id="PS51294">
    <property type="entry name" value="HTH_MYB"/>
    <property type="match status" value="2"/>
</dbReference>
<evidence type="ECO:0000256" key="3">
    <source>
        <dbReference type="ARBA" id="ARBA00023015"/>
    </source>
</evidence>
<dbReference type="GO" id="GO:0030154">
    <property type="term" value="P:cell differentiation"/>
    <property type="evidence" value="ECO:0000318"/>
    <property type="project" value="GO_Central"/>
</dbReference>
<dbReference type="PANTHER" id="PTHR47994:SF5">
    <property type="entry name" value="F14D16.11-RELATED"/>
    <property type="match status" value="1"/>
</dbReference>
<keyword evidence="11" id="KW-1185">Reference proteome</keyword>
<organism evidence="10 11">
    <name type="scientific">Sorghum bicolor</name>
    <name type="common">Sorghum</name>
    <name type="synonym">Sorghum vulgare</name>
    <dbReference type="NCBI Taxonomy" id="4558"/>
    <lineage>
        <taxon>Eukaryota</taxon>
        <taxon>Viridiplantae</taxon>
        <taxon>Streptophyta</taxon>
        <taxon>Embryophyta</taxon>
        <taxon>Tracheophyta</taxon>
        <taxon>Spermatophyta</taxon>
        <taxon>Magnoliopsida</taxon>
        <taxon>Liliopsida</taxon>
        <taxon>Poales</taxon>
        <taxon>Poaceae</taxon>
        <taxon>PACMAD clade</taxon>
        <taxon>Panicoideae</taxon>
        <taxon>Andropogonodae</taxon>
        <taxon>Andropogoneae</taxon>
        <taxon>Sorghinae</taxon>
        <taxon>Sorghum</taxon>
    </lineage>
</organism>
<reference evidence="11" key="2">
    <citation type="journal article" date="2018" name="Plant J.">
        <title>The Sorghum bicolor reference genome: improved assembly, gene annotations, a transcriptome atlas, and signatures of genome organization.</title>
        <authorList>
            <person name="McCormick R.F."/>
            <person name="Truong S.K."/>
            <person name="Sreedasyam A."/>
            <person name="Jenkins J."/>
            <person name="Shu S."/>
            <person name="Sims D."/>
            <person name="Kennedy M."/>
            <person name="Amirebrahimi M."/>
            <person name="Weers B.D."/>
            <person name="McKinley B."/>
            <person name="Mattison A."/>
            <person name="Morishige D.T."/>
            <person name="Grimwood J."/>
            <person name="Schmutz J."/>
            <person name="Mullet J.E."/>
        </authorList>
    </citation>
    <scope>NUCLEOTIDE SEQUENCE [LARGE SCALE GENOMIC DNA]</scope>
    <source>
        <strain evidence="11">cv. BTx623</strain>
    </source>
</reference>
<keyword evidence="5" id="KW-0804">Transcription</keyword>
<feature type="compositionally biased region" description="Low complexity" evidence="7">
    <location>
        <begin position="142"/>
        <end position="166"/>
    </location>
</feature>
<feature type="compositionally biased region" description="Low complexity" evidence="7">
    <location>
        <begin position="1"/>
        <end position="10"/>
    </location>
</feature>
<accession>A0A1B6Q5J1</accession>
<dbReference type="FunFam" id="1.10.10.60:FF:000121">
    <property type="entry name" value="Myb transcription factor"/>
    <property type="match status" value="1"/>
</dbReference>
<dbReference type="STRING" id="4558.A0A1B6Q5J1"/>
<feature type="domain" description="Myb-like" evidence="8">
    <location>
        <begin position="72"/>
        <end position="122"/>
    </location>
</feature>
<dbReference type="GO" id="GO:0006355">
    <property type="term" value="P:regulation of DNA-templated transcription"/>
    <property type="evidence" value="ECO:0000318"/>
    <property type="project" value="GO_Central"/>
</dbReference>
<gene>
    <name evidence="10" type="ORF">SORBI_3003G267400</name>
</gene>
<dbReference type="EMBL" id="CM000762">
    <property type="protein sequence ID" value="KXG33190.1"/>
    <property type="molecule type" value="Genomic_DNA"/>
</dbReference>
<dbReference type="OMA" id="NQLAYYF"/>
<sequence>MTRKPAAQQRGVGGAGAMRTTLKRGAWTPEEDELLSRAVAKEGEGRWRTLPRRAGLLRCGKSCRLRWMNYLRPDIKRGPIAADEEDLILRLHRLLGNRWSLIAGRLPGRTDNEIKNYWNSHLSKKLIARGIDPRAHTPLPGAAASLHSHSQSHGADAAAAAAGSADKTPALPEVEPQFAPPPPPPPPPPAHPTLPSGAGVGGDFATSMMGLGAEGFDGFDDPFCAPDVAARGDFDLGCPIVDDAAFSSFLDSLMDEERIADYFGDHKDADDGENDQGGPY</sequence>
<keyword evidence="4" id="KW-0238">DNA-binding</keyword>
<keyword evidence="3" id="KW-0805">Transcription regulation</keyword>
<evidence type="ECO:0000259" key="9">
    <source>
        <dbReference type="PROSITE" id="PS51294"/>
    </source>
</evidence>
<dbReference type="SMR" id="A0A1B6Q5J1"/>
<evidence type="ECO:0000313" key="10">
    <source>
        <dbReference type="EMBL" id="KXG33190.1"/>
    </source>
</evidence>
<dbReference type="OrthoDB" id="2143914at2759"/>
<evidence type="ECO:0000256" key="4">
    <source>
        <dbReference type="ARBA" id="ARBA00023125"/>
    </source>
</evidence>
<dbReference type="InterPro" id="IPR001005">
    <property type="entry name" value="SANT/Myb"/>
</dbReference>